<name>A0A023FBV9_AMBCJ</name>
<protein>
    <submittedName>
        <fullName evidence="2">Putative secreted protein</fullName>
    </submittedName>
</protein>
<evidence type="ECO:0000256" key="1">
    <source>
        <dbReference type="SAM" id="SignalP"/>
    </source>
</evidence>
<proteinExistence type="evidence at transcript level"/>
<evidence type="ECO:0000313" key="2">
    <source>
        <dbReference type="EMBL" id="JAC18875.1"/>
    </source>
</evidence>
<accession>A0A023FBV9</accession>
<organism evidence="2">
    <name type="scientific">Amblyomma cajennense</name>
    <name type="common">Cayenne tick</name>
    <name type="synonym">Acarus cajennensis</name>
    <dbReference type="NCBI Taxonomy" id="34607"/>
    <lineage>
        <taxon>Eukaryota</taxon>
        <taxon>Metazoa</taxon>
        <taxon>Ecdysozoa</taxon>
        <taxon>Arthropoda</taxon>
        <taxon>Chelicerata</taxon>
        <taxon>Arachnida</taxon>
        <taxon>Acari</taxon>
        <taxon>Parasitiformes</taxon>
        <taxon>Ixodida</taxon>
        <taxon>Ixodoidea</taxon>
        <taxon>Ixodidae</taxon>
        <taxon>Amblyomminae</taxon>
        <taxon>Amblyomma</taxon>
    </lineage>
</organism>
<keyword evidence="1" id="KW-0732">Signal</keyword>
<feature type="chain" id="PRO_5001515209" evidence="1">
    <location>
        <begin position="20"/>
        <end position="96"/>
    </location>
</feature>
<sequence length="96" mass="10791">MMFNCTLSLTLLLGGAVVTQRHSVDTLPVAPRHTNSMLCDSCIAVCRNHQCPIGLCGPKDCAIYEHCRQPCCMRHAFLIWMALFQGHLWLLCIFRG</sequence>
<reference evidence="2" key="1">
    <citation type="submission" date="2014-03" db="EMBL/GenBank/DDBJ databases">
        <title>The sialotranscriptome of Amblyomma triste, Amblyomma parvum and Amblyomma cajennense ticks, uncovered by 454-based RNA-seq.</title>
        <authorList>
            <person name="Garcia G.R."/>
            <person name="Gardinassi L.G."/>
            <person name="Ribeiro J.M."/>
            <person name="Anatriello E."/>
            <person name="Ferreira B.R."/>
            <person name="Moreira H.N."/>
            <person name="Mafra C."/>
            <person name="Olegario M.M."/>
            <person name="Szabo P.J."/>
            <person name="Miranda-Santos I.K."/>
            <person name="Maruyama S.R."/>
        </authorList>
    </citation>
    <scope>NUCLEOTIDE SEQUENCE</scope>
    <source>
        <strain evidence="2">Uberlandia</strain>
        <tissue evidence="2">Salivary glands</tissue>
    </source>
</reference>
<dbReference type="AlphaFoldDB" id="A0A023FBV9"/>
<dbReference type="EMBL" id="GBBK01005607">
    <property type="protein sequence ID" value="JAC18875.1"/>
    <property type="molecule type" value="mRNA"/>
</dbReference>
<feature type="signal peptide" evidence="1">
    <location>
        <begin position="1"/>
        <end position="19"/>
    </location>
</feature>